<evidence type="ECO:0000256" key="1">
    <source>
        <dbReference type="SAM" id="Phobius"/>
    </source>
</evidence>
<organism evidence="2 3">
    <name type="scientific">Lepidopterella palustris CBS 459.81</name>
    <dbReference type="NCBI Taxonomy" id="1314670"/>
    <lineage>
        <taxon>Eukaryota</taxon>
        <taxon>Fungi</taxon>
        <taxon>Dikarya</taxon>
        <taxon>Ascomycota</taxon>
        <taxon>Pezizomycotina</taxon>
        <taxon>Dothideomycetes</taxon>
        <taxon>Pleosporomycetidae</taxon>
        <taxon>Mytilinidiales</taxon>
        <taxon>Argynnaceae</taxon>
        <taxon>Lepidopterella</taxon>
    </lineage>
</organism>
<keyword evidence="3" id="KW-1185">Reference proteome</keyword>
<gene>
    <name evidence="2" type="ORF">K432DRAFT_384426</name>
</gene>
<keyword evidence="1" id="KW-0812">Transmembrane</keyword>
<name>A0A8E2E5F6_9PEZI</name>
<feature type="transmembrane region" description="Helical" evidence="1">
    <location>
        <begin position="7"/>
        <end position="26"/>
    </location>
</feature>
<accession>A0A8E2E5F6</accession>
<dbReference type="EMBL" id="KV745103">
    <property type="protein sequence ID" value="OCK77740.1"/>
    <property type="molecule type" value="Genomic_DNA"/>
</dbReference>
<reference evidence="2 3" key="1">
    <citation type="journal article" date="2016" name="Nat. Commun.">
        <title>Ectomycorrhizal ecology is imprinted in the genome of the dominant symbiotic fungus Cenococcum geophilum.</title>
        <authorList>
            <consortium name="DOE Joint Genome Institute"/>
            <person name="Peter M."/>
            <person name="Kohler A."/>
            <person name="Ohm R.A."/>
            <person name="Kuo A."/>
            <person name="Krutzmann J."/>
            <person name="Morin E."/>
            <person name="Arend M."/>
            <person name="Barry K.W."/>
            <person name="Binder M."/>
            <person name="Choi C."/>
            <person name="Clum A."/>
            <person name="Copeland A."/>
            <person name="Grisel N."/>
            <person name="Haridas S."/>
            <person name="Kipfer T."/>
            <person name="LaButti K."/>
            <person name="Lindquist E."/>
            <person name="Lipzen A."/>
            <person name="Maire R."/>
            <person name="Meier B."/>
            <person name="Mihaltcheva S."/>
            <person name="Molinier V."/>
            <person name="Murat C."/>
            <person name="Poggeler S."/>
            <person name="Quandt C.A."/>
            <person name="Sperisen C."/>
            <person name="Tritt A."/>
            <person name="Tisserant E."/>
            <person name="Crous P.W."/>
            <person name="Henrissat B."/>
            <person name="Nehls U."/>
            <person name="Egli S."/>
            <person name="Spatafora J.W."/>
            <person name="Grigoriev I.V."/>
            <person name="Martin F.M."/>
        </authorList>
    </citation>
    <scope>NUCLEOTIDE SEQUENCE [LARGE SCALE GENOMIC DNA]</scope>
    <source>
        <strain evidence="2 3">CBS 459.81</strain>
    </source>
</reference>
<feature type="transmembrane region" description="Helical" evidence="1">
    <location>
        <begin position="94"/>
        <end position="112"/>
    </location>
</feature>
<keyword evidence="1" id="KW-1133">Transmembrane helix</keyword>
<keyword evidence="1" id="KW-0472">Membrane</keyword>
<feature type="transmembrane region" description="Helical" evidence="1">
    <location>
        <begin position="68"/>
        <end position="88"/>
    </location>
</feature>
<feature type="transmembrane region" description="Helical" evidence="1">
    <location>
        <begin position="38"/>
        <end position="61"/>
    </location>
</feature>
<dbReference type="AlphaFoldDB" id="A0A8E2E5F6"/>
<evidence type="ECO:0000313" key="3">
    <source>
        <dbReference type="Proteomes" id="UP000250266"/>
    </source>
</evidence>
<proteinExistence type="predicted"/>
<dbReference type="OrthoDB" id="10042947at2759"/>
<dbReference type="Proteomes" id="UP000250266">
    <property type="component" value="Unassembled WGS sequence"/>
</dbReference>
<sequence>MPSPAALTVYAFGATSFLFGIINLLSPSTTLSTLNLPAAALPAANGNALAAIAMGIYYTLAAWQENRAFFTLTVPMRLLTTAVFWWQGGAWRVPAVWEGIGAVSTGCALVWGRNLSSKNL</sequence>
<evidence type="ECO:0000313" key="2">
    <source>
        <dbReference type="EMBL" id="OCK77740.1"/>
    </source>
</evidence>
<protein>
    <submittedName>
        <fullName evidence="2">Uncharacterized protein</fullName>
    </submittedName>
</protein>